<keyword evidence="5" id="KW-0472">Membrane</keyword>
<feature type="chain" id="PRO_5042045450" description="Ig-like domain-containing protein" evidence="6">
    <location>
        <begin position="20"/>
        <end position="278"/>
    </location>
</feature>
<dbReference type="SUPFAM" id="SSF48726">
    <property type="entry name" value="Immunoglobulin"/>
    <property type="match status" value="2"/>
</dbReference>
<organism evidence="8 9">
    <name type="scientific">Petrolisthes cinctipes</name>
    <name type="common">Flat porcelain crab</name>
    <dbReference type="NCBI Taxonomy" id="88211"/>
    <lineage>
        <taxon>Eukaryota</taxon>
        <taxon>Metazoa</taxon>
        <taxon>Ecdysozoa</taxon>
        <taxon>Arthropoda</taxon>
        <taxon>Crustacea</taxon>
        <taxon>Multicrustacea</taxon>
        <taxon>Malacostraca</taxon>
        <taxon>Eumalacostraca</taxon>
        <taxon>Eucarida</taxon>
        <taxon>Decapoda</taxon>
        <taxon>Pleocyemata</taxon>
        <taxon>Anomura</taxon>
        <taxon>Galatheoidea</taxon>
        <taxon>Porcellanidae</taxon>
        <taxon>Petrolisthes</taxon>
    </lineage>
</organism>
<dbReference type="InterPro" id="IPR007110">
    <property type="entry name" value="Ig-like_dom"/>
</dbReference>
<dbReference type="AlphaFoldDB" id="A0AAE1EMH8"/>
<evidence type="ECO:0000256" key="6">
    <source>
        <dbReference type="SAM" id="SignalP"/>
    </source>
</evidence>
<dbReference type="InterPro" id="IPR036179">
    <property type="entry name" value="Ig-like_dom_sf"/>
</dbReference>
<dbReference type="Pfam" id="PF13927">
    <property type="entry name" value="Ig_3"/>
    <property type="match status" value="2"/>
</dbReference>
<feature type="transmembrane region" description="Helical" evidence="5">
    <location>
        <begin position="217"/>
        <end position="241"/>
    </location>
</feature>
<dbReference type="EMBL" id="JAWQEG010005975">
    <property type="protein sequence ID" value="KAK3856140.1"/>
    <property type="molecule type" value="Genomic_DNA"/>
</dbReference>
<evidence type="ECO:0000256" key="3">
    <source>
        <dbReference type="ARBA" id="ARBA00023319"/>
    </source>
</evidence>
<evidence type="ECO:0000256" key="4">
    <source>
        <dbReference type="SAM" id="MobiDB-lite"/>
    </source>
</evidence>
<dbReference type="GO" id="GO:0005886">
    <property type="term" value="C:plasma membrane"/>
    <property type="evidence" value="ECO:0007669"/>
    <property type="project" value="TreeGrafter"/>
</dbReference>
<feature type="signal peptide" evidence="6">
    <location>
        <begin position="1"/>
        <end position="19"/>
    </location>
</feature>
<name>A0AAE1EMH8_PETCI</name>
<keyword evidence="5" id="KW-1133">Transmembrane helix</keyword>
<feature type="region of interest" description="Disordered" evidence="4">
    <location>
        <begin position="252"/>
        <end position="278"/>
    </location>
</feature>
<keyword evidence="1 6" id="KW-0732">Signal</keyword>
<evidence type="ECO:0000256" key="1">
    <source>
        <dbReference type="ARBA" id="ARBA00022729"/>
    </source>
</evidence>
<gene>
    <name evidence="8" type="ORF">Pcinc_037498</name>
</gene>
<dbReference type="InterPro" id="IPR050958">
    <property type="entry name" value="Cell_Adh-Cytoskel_Orgn"/>
</dbReference>
<keyword evidence="2" id="KW-1015">Disulfide bond</keyword>
<dbReference type="PANTHER" id="PTHR45080">
    <property type="entry name" value="CONTACTIN 5"/>
    <property type="match status" value="1"/>
</dbReference>
<evidence type="ECO:0000313" key="8">
    <source>
        <dbReference type="EMBL" id="KAK3856140.1"/>
    </source>
</evidence>
<evidence type="ECO:0000259" key="7">
    <source>
        <dbReference type="PROSITE" id="PS50835"/>
    </source>
</evidence>
<feature type="domain" description="Ig-like" evidence="7">
    <location>
        <begin position="48"/>
        <end position="102"/>
    </location>
</feature>
<dbReference type="PROSITE" id="PS50835">
    <property type="entry name" value="IG_LIKE"/>
    <property type="match status" value="2"/>
</dbReference>
<feature type="compositionally biased region" description="Basic and acidic residues" evidence="4">
    <location>
        <begin position="263"/>
        <end position="278"/>
    </location>
</feature>
<evidence type="ECO:0000256" key="2">
    <source>
        <dbReference type="ARBA" id="ARBA00023157"/>
    </source>
</evidence>
<accession>A0AAE1EMH8</accession>
<keyword evidence="9" id="KW-1185">Reference proteome</keyword>
<evidence type="ECO:0000313" key="9">
    <source>
        <dbReference type="Proteomes" id="UP001286313"/>
    </source>
</evidence>
<dbReference type="SMART" id="SM00408">
    <property type="entry name" value="IGc2"/>
    <property type="match status" value="2"/>
</dbReference>
<keyword evidence="5" id="KW-0812">Transmembrane</keyword>
<proteinExistence type="predicted"/>
<dbReference type="FunFam" id="2.60.40.10:FF:000032">
    <property type="entry name" value="palladin isoform X1"/>
    <property type="match status" value="1"/>
</dbReference>
<dbReference type="Gene3D" id="2.60.40.10">
    <property type="entry name" value="Immunoglobulins"/>
    <property type="match status" value="2"/>
</dbReference>
<dbReference type="InterPro" id="IPR013783">
    <property type="entry name" value="Ig-like_fold"/>
</dbReference>
<dbReference type="Proteomes" id="UP001286313">
    <property type="component" value="Unassembled WGS sequence"/>
</dbReference>
<feature type="domain" description="Ig-like" evidence="7">
    <location>
        <begin position="110"/>
        <end position="207"/>
    </location>
</feature>
<reference evidence="8" key="1">
    <citation type="submission" date="2023-10" db="EMBL/GenBank/DDBJ databases">
        <title>Genome assemblies of two species of porcelain crab, Petrolisthes cinctipes and Petrolisthes manimaculis (Anomura: Porcellanidae).</title>
        <authorList>
            <person name="Angst P."/>
        </authorList>
    </citation>
    <scope>NUCLEOTIDE SEQUENCE</scope>
    <source>
        <strain evidence="8">PB745_01</strain>
        <tissue evidence="8">Gill</tissue>
    </source>
</reference>
<dbReference type="SMART" id="SM00409">
    <property type="entry name" value="IG"/>
    <property type="match status" value="2"/>
</dbReference>
<protein>
    <recommendedName>
        <fullName evidence="7">Ig-like domain-containing protein</fullName>
    </recommendedName>
</protein>
<dbReference type="CDD" id="cd00096">
    <property type="entry name" value="Ig"/>
    <property type="match status" value="1"/>
</dbReference>
<dbReference type="PANTHER" id="PTHR45080:SF8">
    <property type="entry name" value="IG-LIKE DOMAIN-CONTAINING PROTEIN"/>
    <property type="match status" value="1"/>
</dbReference>
<dbReference type="InterPro" id="IPR003598">
    <property type="entry name" value="Ig_sub2"/>
</dbReference>
<evidence type="ECO:0000256" key="5">
    <source>
        <dbReference type="SAM" id="Phobius"/>
    </source>
</evidence>
<sequence length="278" mass="30810">MKILLLAFILLGLYGFCLGAGGGGVSSSTSSGGGSMKETEDTKRLRVGRPLILTCEQNATNLETKWTKDGNELVSGDHIQLFPNTTLYISTAQKEDKGEYSCKTGSMTEPKIFHVVELTLQKHLPKSTTVLENDKLSLSCQVQGDPELTVQWLKDGDPVEDTDNSTRLEMSDNEYDVPNAVLSIKPIQKSDSGNYVCLISLYSINVNTTTVVRVKDIYAALWPFLGIVAEVVILCLIIFIYEKRRIKANFDDSDSDPAQDVKNNVDGKKENDIRQRKH</sequence>
<keyword evidence="3" id="KW-0393">Immunoglobulin domain</keyword>
<dbReference type="GO" id="GO:0007156">
    <property type="term" value="P:homophilic cell adhesion via plasma membrane adhesion molecules"/>
    <property type="evidence" value="ECO:0007669"/>
    <property type="project" value="TreeGrafter"/>
</dbReference>
<comment type="caution">
    <text evidence="8">The sequence shown here is derived from an EMBL/GenBank/DDBJ whole genome shotgun (WGS) entry which is preliminary data.</text>
</comment>
<dbReference type="InterPro" id="IPR003599">
    <property type="entry name" value="Ig_sub"/>
</dbReference>